<protein>
    <submittedName>
        <fullName evidence="1">Uncharacterized protein</fullName>
    </submittedName>
</protein>
<dbReference type="EMBL" id="NMUH01000302">
    <property type="protein sequence ID" value="MQL76511.1"/>
    <property type="molecule type" value="Genomic_DNA"/>
</dbReference>
<name>A0A843TYV9_COLES</name>
<dbReference type="AlphaFoldDB" id="A0A843TYV9"/>
<dbReference type="Proteomes" id="UP000652761">
    <property type="component" value="Unassembled WGS sequence"/>
</dbReference>
<proteinExistence type="predicted"/>
<evidence type="ECO:0000313" key="1">
    <source>
        <dbReference type="EMBL" id="MQL76511.1"/>
    </source>
</evidence>
<evidence type="ECO:0000313" key="2">
    <source>
        <dbReference type="Proteomes" id="UP000652761"/>
    </source>
</evidence>
<sequence>MASSGSFSSVGGYRDEFLTAEQQVSTRADSDLMFGAIKNQEMNTAELMIERMKFASAQTSVAEGEAIIGEAQEVQEAAAAVPAIPEAEAVQVGAEPEVAVSSTKIEDIPPENIESVRHSSEDPLPSSRVGSVLRDVLESIHNSLRDPVASEVHIAEAVASGHTEEVVMEEAPIQGEQEMFVENHHVEDAPT</sequence>
<keyword evidence="2" id="KW-1185">Reference proteome</keyword>
<accession>A0A843TYV9</accession>
<comment type="caution">
    <text evidence="1">The sequence shown here is derived from an EMBL/GenBank/DDBJ whole genome shotgun (WGS) entry which is preliminary data.</text>
</comment>
<reference evidence="1" key="1">
    <citation type="submission" date="2017-07" db="EMBL/GenBank/DDBJ databases">
        <title>Taro Niue Genome Assembly and Annotation.</title>
        <authorList>
            <person name="Atibalentja N."/>
            <person name="Keating K."/>
            <person name="Fields C.J."/>
        </authorList>
    </citation>
    <scope>NUCLEOTIDE SEQUENCE</scope>
    <source>
        <strain evidence="1">Niue_2</strain>
        <tissue evidence="1">Leaf</tissue>
    </source>
</reference>
<gene>
    <name evidence="1" type="ORF">Taro_008893</name>
</gene>
<organism evidence="1 2">
    <name type="scientific">Colocasia esculenta</name>
    <name type="common">Wild taro</name>
    <name type="synonym">Arum esculentum</name>
    <dbReference type="NCBI Taxonomy" id="4460"/>
    <lineage>
        <taxon>Eukaryota</taxon>
        <taxon>Viridiplantae</taxon>
        <taxon>Streptophyta</taxon>
        <taxon>Embryophyta</taxon>
        <taxon>Tracheophyta</taxon>
        <taxon>Spermatophyta</taxon>
        <taxon>Magnoliopsida</taxon>
        <taxon>Liliopsida</taxon>
        <taxon>Araceae</taxon>
        <taxon>Aroideae</taxon>
        <taxon>Colocasieae</taxon>
        <taxon>Colocasia</taxon>
    </lineage>
</organism>